<accession>A0ABV6QY97</accession>
<proteinExistence type="predicted"/>
<comment type="caution">
    <text evidence="2">The sequence shown here is derived from an EMBL/GenBank/DDBJ whole genome shotgun (WGS) entry which is preliminary data.</text>
</comment>
<name>A0ABV6QY97_9CAUL</name>
<evidence type="ECO:0000313" key="2">
    <source>
        <dbReference type="EMBL" id="MFC0632352.1"/>
    </source>
</evidence>
<dbReference type="Proteomes" id="UP001589906">
    <property type="component" value="Unassembled WGS sequence"/>
</dbReference>
<protein>
    <recommendedName>
        <fullName evidence="4">DUF2927 domain-containing protein</fullName>
    </recommendedName>
</protein>
<evidence type="ECO:0008006" key="4">
    <source>
        <dbReference type="Google" id="ProtNLM"/>
    </source>
</evidence>
<feature type="signal peptide" evidence="1">
    <location>
        <begin position="1"/>
        <end position="21"/>
    </location>
</feature>
<organism evidence="2 3">
    <name type="scientific">Brevundimonas balnearis</name>
    <dbReference type="NCBI Taxonomy" id="1572858"/>
    <lineage>
        <taxon>Bacteria</taxon>
        <taxon>Pseudomonadati</taxon>
        <taxon>Pseudomonadota</taxon>
        <taxon>Alphaproteobacteria</taxon>
        <taxon>Caulobacterales</taxon>
        <taxon>Caulobacteraceae</taxon>
        <taxon>Brevundimonas</taxon>
    </lineage>
</organism>
<keyword evidence="1" id="KW-0732">Signal</keyword>
<keyword evidence="3" id="KW-1185">Reference proteome</keyword>
<evidence type="ECO:0000313" key="3">
    <source>
        <dbReference type="Proteomes" id="UP001589906"/>
    </source>
</evidence>
<reference evidence="2 3" key="1">
    <citation type="submission" date="2024-09" db="EMBL/GenBank/DDBJ databases">
        <authorList>
            <person name="Sun Q."/>
            <person name="Mori K."/>
        </authorList>
    </citation>
    <scope>NUCLEOTIDE SEQUENCE [LARGE SCALE GENOMIC DNA]</scope>
    <source>
        <strain evidence="2 3">NCAIM B.02621</strain>
    </source>
</reference>
<evidence type="ECO:0000256" key="1">
    <source>
        <dbReference type="SAM" id="SignalP"/>
    </source>
</evidence>
<gene>
    <name evidence="2" type="ORF">ACFFGE_00460</name>
</gene>
<feature type="chain" id="PRO_5046437574" description="DUF2927 domain-containing protein" evidence="1">
    <location>
        <begin position="22"/>
        <end position="295"/>
    </location>
</feature>
<sequence>MNGLLVAAVMAAMASGSGQEAAPQEPQTPATSVEEVVVEGRRLEETVRAFVDEVAAPPPGRRLARWDREICVGAANLQPAYAQFMIDRIATAAVQVGLTSGEPGCRPDIMVIGSDDADALATRLVADNPQGFRPARSGTDMGEEALEAFVNSDAPVRWWHISLPVSVDTGDPAITLQGEDIATVTVRDASRLRSNVREDLARVVVILDVTRIGRVNFGALSDYVAMVALAQLDPQAETTGYDTVLNLFAQPTLTGMTAWDRDYLTALYAAPRDRLRANQQIRDLIRGMAVPSETD</sequence>
<dbReference type="RefSeq" id="WP_376833208.1">
    <property type="nucleotide sequence ID" value="NZ_JBHLSW010000001.1"/>
</dbReference>
<dbReference type="EMBL" id="JBHLSW010000001">
    <property type="protein sequence ID" value="MFC0632352.1"/>
    <property type="molecule type" value="Genomic_DNA"/>
</dbReference>